<feature type="transmembrane region" description="Helical" evidence="1">
    <location>
        <begin position="133"/>
        <end position="151"/>
    </location>
</feature>
<dbReference type="RefSeq" id="WP_041085784.1">
    <property type="nucleotide sequence ID" value="NZ_JXRP01000006.1"/>
</dbReference>
<accession>A0A0C2SDJ4</accession>
<feature type="transmembrane region" description="Helical" evidence="1">
    <location>
        <begin position="209"/>
        <end position="228"/>
    </location>
</feature>
<keyword evidence="3" id="KW-1185">Reference proteome</keyword>
<evidence type="ECO:0000313" key="2">
    <source>
        <dbReference type="EMBL" id="KIL52014.1"/>
    </source>
</evidence>
<keyword evidence="1" id="KW-0812">Transmembrane</keyword>
<dbReference type="AlphaFoldDB" id="A0A0C2SDJ4"/>
<reference evidence="2 3" key="1">
    <citation type="submission" date="2015-01" db="EMBL/GenBank/DDBJ databases">
        <title>Genome sequencing of Jeotgalibacillus soli.</title>
        <authorList>
            <person name="Goh K.M."/>
            <person name="Chan K.-G."/>
            <person name="Yaakop A.S."/>
            <person name="Ee R."/>
            <person name="Gan H.M."/>
            <person name="Chan C.S."/>
        </authorList>
    </citation>
    <scope>NUCLEOTIDE SEQUENCE [LARGE SCALE GENOMIC DNA]</scope>
    <source>
        <strain evidence="2 3">P9</strain>
    </source>
</reference>
<proteinExistence type="predicted"/>
<evidence type="ECO:0000313" key="3">
    <source>
        <dbReference type="Proteomes" id="UP000031938"/>
    </source>
</evidence>
<feature type="transmembrane region" description="Helical" evidence="1">
    <location>
        <begin position="54"/>
        <end position="74"/>
    </location>
</feature>
<sequence length="357" mass="41021">MTKSPVIAFLLSIIPGWGHVYIGNIIRGFLYFFIVSSLMFGGVLLTYIEGGFIFLAISLFGIAIYMISFVDMIISLNRQQPNPALTDHTEPENLERSRVIPRQQGDSERFFTIILSFFPGLGHFQLGLMNRGLTFMTAFFGMAAMIFFVTILLKQNAFLLFAVLLPVIWIYSFVDSIQLLTRKQRGEQLEDRSVLEDFEERRAESKKSISIATALAIFPGAGHLYLGLQHRGIQLMAAFLFTIYILDALRLGLFLFIVPLIWFYSFFDGLQKASRYGKEELVDEPIFGFFSQYQRWLGMGLIFIGLYYLLFNALIPALAPTVMNLIQIDLWYWFDRYFQTLLLSVVIVFIGIKILRK</sequence>
<organism evidence="2 3">
    <name type="scientific">Jeotgalibacillus soli</name>
    <dbReference type="NCBI Taxonomy" id="889306"/>
    <lineage>
        <taxon>Bacteria</taxon>
        <taxon>Bacillati</taxon>
        <taxon>Bacillota</taxon>
        <taxon>Bacilli</taxon>
        <taxon>Bacillales</taxon>
        <taxon>Caryophanaceae</taxon>
        <taxon>Jeotgalibacillus</taxon>
    </lineage>
</organism>
<dbReference type="EMBL" id="JXRP01000006">
    <property type="protein sequence ID" value="KIL52014.1"/>
    <property type="molecule type" value="Genomic_DNA"/>
</dbReference>
<name>A0A0C2SDJ4_9BACL</name>
<feature type="transmembrane region" description="Helical" evidence="1">
    <location>
        <begin position="296"/>
        <end position="317"/>
    </location>
</feature>
<feature type="transmembrane region" description="Helical" evidence="1">
    <location>
        <begin position="6"/>
        <end position="22"/>
    </location>
</feature>
<feature type="transmembrane region" description="Helical" evidence="1">
    <location>
        <begin position="248"/>
        <end position="267"/>
    </location>
</feature>
<keyword evidence="1" id="KW-1133">Transmembrane helix</keyword>
<dbReference type="STRING" id="889306.KP78_03840"/>
<keyword evidence="1" id="KW-0472">Membrane</keyword>
<evidence type="ECO:0008006" key="4">
    <source>
        <dbReference type="Google" id="ProtNLM"/>
    </source>
</evidence>
<comment type="caution">
    <text evidence="2">The sequence shown here is derived from an EMBL/GenBank/DDBJ whole genome shotgun (WGS) entry which is preliminary data.</text>
</comment>
<dbReference type="OrthoDB" id="82335at2"/>
<feature type="transmembrane region" description="Helical" evidence="1">
    <location>
        <begin position="337"/>
        <end position="355"/>
    </location>
</feature>
<dbReference type="Proteomes" id="UP000031938">
    <property type="component" value="Unassembled WGS sequence"/>
</dbReference>
<feature type="transmembrane region" description="Helical" evidence="1">
    <location>
        <begin position="29"/>
        <end position="48"/>
    </location>
</feature>
<protein>
    <recommendedName>
        <fullName evidence="4">Multi-TM2 domain-containing protein</fullName>
    </recommendedName>
</protein>
<dbReference type="PATRIC" id="fig|889306.3.peg.386"/>
<evidence type="ECO:0000256" key="1">
    <source>
        <dbReference type="SAM" id="Phobius"/>
    </source>
</evidence>
<feature type="transmembrane region" description="Helical" evidence="1">
    <location>
        <begin position="157"/>
        <end position="174"/>
    </location>
</feature>
<gene>
    <name evidence="2" type="ORF">KP78_03840</name>
</gene>